<keyword evidence="2" id="KW-0472">Membrane</keyword>
<keyword evidence="2" id="KW-0812">Transmembrane</keyword>
<gene>
    <name evidence="3" type="ORF">E9229_003838</name>
</gene>
<sequence>MDKITASTSIDLIAVAVHALGFTPTSSVVLMLLEDHALSATLRLDADPGVPAGAWASVVGGYVQQVSSITGVMLLSFEDERAMSPAQYRALDLVLTVSRCPIRGAVRIRDGFITEYTETQPECPAGNQPGTPSASPAHHQGGKVPVGAVALCTTALELMASTTCYAKLAADIPPYDPTQTKVSELQRSREEASGLDAGHRGTRTMVCARLIGLVMGYQCTGTITPEQGAWLAGMCTNKGIRDLLFGFLATTEDEMDSIGAVLLGERAPDDWEFFTDGADAIYAALEYVPPQDRVDLLAGLGWTRWIQGKGTEAMNFLNLAQSTDPTHRLTVLLMRLITDGHLPVSAITKH</sequence>
<feature type="transmembrane region" description="Helical" evidence="2">
    <location>
        <begin position="12"/>
        <end position="33"/>
    </location>
</feature>
<name>A0A839QUC6_9MICC</name>
<organism evidence="3 4">
    <name type="scientific">Paeniglutamicibacter cryotolerans</name>
    <dbReference type="NCBI Taxonomy" id="670079"/>
    <lineage>
        <taxon>Bacteria</taxon>
        <taxon>Bacillati</taxon>
        <taxon>Actinomycetota</taxon>
        <taxon>Actinomycetes</taxon>
        <taxon>Micrococcales</taxon>
        <taxon>Micrococcaceae</taxon>
        <taxon>Paeniglutamicibacter</taxon>
    </lineage>
</organism>
<evidence type="ECO:0000256" key="2">
    <source>
        <dbReference type="SAM" id="Phobius"/>
    </source>
</evidence>
<feature type="region of interest" description="Disordered" evidence="1">
    <location>
        <begin position="119"/>
        <end position="140"/>
    </location>
</feature>
<dbReference type="InterPro" id="IPR025447">
    <property type="entry name" value="DUF4192"/>
</dbReference>
<keyword evidence="4" id="KW-1185">Reference proteome</keyword>
<evidence type="ECO:0008006" key="5">
    <source>
        <dbReference type="Google" id="ProtNLM"/>
    </source>
</evidence>
<dbReference type="AlphaFoldDB" id="A0A839QUC6"/>
<keyword evidence="2" id="KW-1133">Transmembrane helix</keyword>
<dbReference type="RefSeq" id="WP_183513227.1">
    <property type="nucleotide sequence ID" value="NZ_BAABGK010000100.1"/>
</dbReference>
<evidence type="ECO:0000313" key="3">
    <source>
        <dbReference type="EMBL" id="MBB2997566.1"/>
    </source>
</evidence>
<proteinExistence type="predicted"/>
<dbReference type="Pfam" id="PF13830">
    <property type="entry name" value="DUF4192"/>
    <property type="match status" value="1"/>
</dbReference>
<evidence type="ECO:0000313" key="4">
    <source>
        <dbReference type="Proteomes" id="UP000523000"/>
    </source>
</evidence>
<reference evidence="3 4" key="1">
    <citation type="submission" date="2020-08" db="EMBL/GenBank/DDBJ databases">
        <title>Sequencing the genomes of 1000 actinobacteria strains.</title>
        <authorList>
            <person name="Klenk H.-P."/>
        </authorList>
    </citation>
    <scope>NUCLEOTIDE SEQUENCE [LARGE SCALE GENOMIC DNA]</scope>
    <source>
        <strain evidence="3 4">DSM 22826</strain>
    </source>
</reference>
<protein>
    <recommendedName>
        <fullName evidence="5">DUF4192 domain-containing protein</fullName>
    </recommendedName>
</protein>
<evidence type="ECO:0000256" key="1">
    <source>
        <dbReference type="SAM" id="MobiDB-lite"/>
    </source>
</evidence>
<comment type="caution">
    <text evidence="3">The sequence shown here is derived from an EMBL/GenBank/DDBJ whole genome shotgun (WGS) entry which is preliminary data.</text>
</comment>
<dbReference type="Proteomes" id="UP000523000">
    <property type="component" value="Unassembled WGS sequence"/>
</dbReference>
<dbReference type="EMBL" id="JACHVS010000005">
    <property type="protein sequence ID" value="MBB2997566.1"/>
    <property type="molecule type" value="Genomic_DNA"/>
</dbReference>
<accession>A0A839QUC6</accession>